<organism evidence="2 3">
    <name type="scientific">Yoonia vestfoldensis</name>
    <dbReference type="NCBI Taxonomy" id="245188"/>
    <lineage>
        <taxon>Bacteria</taxon>
        <taxon>Pseudomonadati</taxon>
        <taxon>Pseudomonadota</taxon>
        <taxon>Alphaproteobacteria</taxon>
        <taxon>Rhodobacterales</taxon>
        <taxon>Paracoccaceae</taxon>
        <taxon>Yoonia</taxon>
    </lineage>
</organism>
<dbReference type="Gene3D" id="1.10.150.690">
    <property type="entry name" value="DUF2063"/>
    <property type="match status" value="1"/>
</dbReference>
<evidence type="ECO:0000313" key="3">
    <source>
        <dbReference type="Proteomes" id="UP000195273"/>
    </source>
</evidence>
<dbReference type="GO" id="GO:0003677">
    <property type="term" value="F:DNA binding"/>
    <property type="evidence" value="ECO:0007669"/>
    <property type="project" value="UniProtKB-KW"/>
</dbReference>
<dbReference type="KEGG" id="lvs:LOKVESSMR4R_01907"/>
<evidence type="ECO:0000259" key="1">
    <source>
        <dbReference type="Pfam" id="PF09836"/>
    </source>
</evidence>
<feature type="domain" description="Putative DNA-binding" evidence="1">
    <location>
        <begin position="9"/>
        <end position="98"/>
    </location>
</feature>
<dbReference type="InterPro" id="IPR044922">
    <property type="entry name" value="DUF2063_N_sf"/>
</dbReference>
<dbReference type="RefSeq" id="WP_237331948.1">
    <property type="nucleotide sequence ID" value="NZ_CP021431.1"/>
</dbReference>
<dbReference type="InterPro" id="IPR018640">
    <property type="entry name" value="DUF2063"/>
</dbReference>
<dbReference type="EMBL" id="CP021431">
    <property type="protein sequence ID" value="ARU01220.1"/>
    <property type="molecule type" value="Genomic_DNA"/>
</dbReference>
<gene>
    <name evidence="2" type="ORF">LOKVESSMR4R_01907</name>
</gene>
<proteinExistence type="predicted"/>
<dbReference type="AlphaFoldDB" id="A0A1Y0ECP8"/>
<keyword evidence="3" id="KW-1185">Reference proteome</keyword>
<name>A0A1Y0ECP8_9RHOB</name>
<dbReference type="Pfam" id="PF09836">
    <property type="entry name" value="DUF2063"/>
    <property type="match status" value="1"/>
</dbReference>
<dbReference type="Proteomes" id="UP000195273">
    <property type="component" value="Chromosome"/>
</dbReference>
<accession>A0A1Y0ECP8</accession>
<evidence type="ECO:0000313" key="2">
    <source>
        <dbReference type="EMBL" id="ARU01220.1"/>
    </source>
</evidence>
<protein>
    <submittedName>
        <fullName evidence="2">Putative DNA-binding domain protein</fullName>
    </submittedName>
</protein>
<keyword evidence="2" id="KW-0238">DNA-binding</keyword>
<reference evidence="2 3" key="1">
    <citation type="submission" date="2017-05" db="EMBL/GenBank/DDBJ databases">
        <title>Genome Sequence of Loktanella vestfoldensis Strain SMR4r Isolated from a Culture of the Diatom Skeletonema marinoi.</title>
        <authorList>
            <person name="Topel M."/>
            <person name="Pinder M.I.M."/>
            <person name="Johansson O.N."/>
            <person name="Kourtchenko O."/>
            <person name="Godhe A."/>
            <person name="Clarke A.K."/>
        </authorList>
    </citation>
    <scope>NUCLEOTIDE SEQUENCE [LARGE SCALE GENOMIC DNA]</scope>
    <source>
        <strain evidence="2 3">SMR4r</strain>
    </source>
</reference>
<sequence length="248" mass="26093">MQPDSHGALQAAFEAALWQPDPPAGLRAPVMDDLAQRFAVYRNNVQHSLTRALAARFIVVEHLVGPAFFAAMARVHIAQNPPQSPVLLAWGGDFADFLDGFAPVAHLPFLGDVARLEYARGLAYHAADALPLDAEALAVTPPETLQLALHPSVQLFTSAHPALQIWQAHQPGAARGALRAGPDHALIARAPDFSILTTALDPGTNAVLRALAAGETLATAARHADPTAALTLLLRHGLITAITTGVSS</sequence>